<dbReference type="InterPro" id="IPR003961">
    <property type="entry name" value="FN3_dom"/>
</dbReference>
<keyword evidence="5" id="KW-1015">Disulfide bond</keyword>
<dbReference type="Pfam" id="PF07679">
    <property type="entry name" value="I-set"/>
    <property type="match status" value="7"/>
</dbReference>
<evidence type="ECO:0000256" key="2">
    <source>
        <dbReference type="ARBA" id="ARBA00022490"/>
    </source>
</evidence>
<evidence type="ECO:0008006" key="12">
    <source>
        <dbReference type="Google" id="ProtNLM"/>
    </source>
</evidence>
<protein>
    <recommendedName>
        <fullName evidence="12">Obscurin-like protein 1</fullName>
    </recommendedName>
</protein>
<dbReference type="PROSITE" id="PS50835">
    <property type="entry name" value="IG_LIKE"/>
    <property type="match status" value="7"/>
</dbReference>
<dbReference type="Ensembl" id="ENSAPLT00020007477.1">
    <property type="protein sequence ID" value="ENSAPLP00020006961.1"/>
    <property type="gene ID" value="ENSAPLG00020005062.1"/>
</dbReference>
<evidence type="ECO:0000313" key="11">
    <source>
        <dbReference type="Proteomes" id="UP000694400"/>
    </source>
</evidence>
<dbReference type="AlphaFoldDB" id="A0A8B9SJ02"/>
<evidence type="ECO:0000256" key="6">
    <source>
        <dbReference type="ARBA" id="ARBA00023319"/>
    </source>
</evidence>
<dbReference type="InterPro" id="IPR052385">
    <property type="entry name" value="Obscurin/Obscurin-like_Reg"/>
</dbReference>
<feature type="domain" description="Ig-like" evidence="8">
    <location>
        <begin position="917"/>
        <end position="986"/>
    </location>
</feature>
<evidence type="ECO:0000256" key="5">
    <source>
        <dbReference type="ARBA" id="ARBA00023157"/>
    </source>
</evidence>
<feature type="domain" description="Ig-like" evidence="8">
    <location>
        <begin position="10"/>
        <end position="98"/>
    </location>
</feature>
<feature type="domain" description="Ig-like" evidence="8">
    <location>
        <begin position="729"/>
        <end position="815"/>
    </location>
</feature>
<feature type="region of interest" description="Disordered" evidence="7">
    <location>
        <begin position="221"/>
        <end position="255"/>
    </location>
</feature>
<proteinExistence type="predicted"/>
<feature type="compositionally biased region" description="Acidic residues" evidence="7">
    <location>
        <begin position="105"/>
        <end position="117"/>
    </location>
</feature>
<dbReference type="CDD" id="cd00063">
    <property type="entry name" value="FN3"/>
    <property type="match status" value="1"/>
</dbReference>
<keyword evidence="4" id="KW-0677">Repeat</keyword>
<dbReference type="PANTHER" id="PTHR35971:SF5">
    <property type="entry name" value="OBSCURIN LIKE CYTOSKELETAL ADAPTOR 1"/>
    <property type="match status" value="1"/>
</dbReference>
<keyword evidence="2" id="KW-0963">Cytoplasm</keyword>
<comment type="subcellular location">
    <subcellularLocation>
        <location evidence="1">Cytoplasm</location>
    </subcellularLocation>
</comment>
<reference evidence="10" key="2">
    <citation type="submission" date="2025-08" db="UniProtKB">
        <authorList>
            <consortium name="Ensembl"/>
        </authorList>
    </citation>
    <scope>IDENTIFICATION</scope>
</reference>
<dbReference type="FunFam" id="2.60.40.10:FF:001084">
    <property type="entry name" value="obscurin-like isoform X3"/>
    <property type="match status" value="3"/>
</dbReference>
<evidence type="ECO:0000256" key="3">
    <source>
        <dbReference type="ARBA" id="ARBA00022553"/>
    </source>
</evidence>
<evidence type="ECO:0000259" key="9">
    <source>
        <dbReference type="PROSITE" id="PS50853"/>
    </source>
</evidence>
<dbReference type="SUPFAM" id="SSF48726">
    <property type="entry name" value="Immunoglobulin"/>
    <property type="match status" value="8"/>
</dbReference>
<dbReference type="SMART" id="SM00408">
    <property type="entry name" value="IGc2"/>
    <property type="match status" value="7"/>
</dbReference>
<reference evidence="10" key="1">
    <citation type="submission" date="2019-08" db="EMBL/GenBank/DDBJ databases">
        <title>Three high-quality genomes provides insights into domestication of ducks.</title>
        <authorList>
            <person name="Hou Z.C."/>
            <person name="Zhu F."/>
            <person name="Yin Z.T."/>
            <person name="Zhang F."/>
        </authorList>
    </citation>
    <scope>NUCLEOTIDE SEQUENCE [LARGE SCALE GENOMIC DNA]</scope>
</reference>
<dbReference type="SUPFAM" id="SSF49265">
    <property type="entry name" value="Fibronectin type III"/>
    <property type="match status" value="1"/>
</dbReference>
<dbReference type="InterPro" id="IPR003599">
    <property type="entry name" value="Ig_sub"/>
</dbReference>
<dbReference type="InterPro" id="IPR013098">
    <property type="entry name" value="Ig_I-set"/>
</dbReference>
<dbReference type="FunFam" id="2.60.40.10:FF:000502">
    <property type="entry name" value="obscurin-like protein 1 isoform X2"/>
    <property type="match status" value="1"/>
</dbReference>
<feature type="domain" description="Fibronectin type-III" evidence="9">
    <location>
        <begin position="531"/>
        <end position="631"/>
    </location>
</feature>
<evidence type="ECO:0000259" key="8">
    <source>
        <dbReference type="PROSITE" id="PS50835"/>
    </source>
</evidence>
<name>A0A8B9SJ02_ANAPL</name>
<dbReference type="FunFam" id="2.60.40.10:FF:000241">
    <property type="entry name" value="obscurin-like protein 1 isoform X2"/>
    <property type="match status" value="2"/>
</dbReference>
<dbReference type="SMART" id="SM00409">
    <property type="entry name" value="IG"/>
    <property type="match status" value="9"/>
</dbReference>
<dbReference type="FunFam" id="2.60.40.10:FF:000464">
    <property type="entry name" value="Putative obscurin-like protein 1"/>
    <property type="match status" value="1"/>
</dbReference>
<feature type="domain" description="Ig-like" evidence="8">
    <location>
        <begin position="124"/>
        <end position="211"/>
    </location>
</feature>
<dbReference type="GO" id="GO:0005737">
    <property type="term" value="C:cytoplasm"/>
    <property type="evidence" value="ECO:0007669"/>
    <property type="project" value="UniProtKB-SubCell"/>
</dbReference>
<evidence type="ECO:0000256" key="1">
    <source>
        <dbReference type="ARBA" id="ARBA00004496"/>
    </source>
</evidence>
<dbReference type="PROSITE" id="PS50853">
    <property type="entry name" value="FN3"/>
    <property type="match status" value="1"/>
</dbReference>
<sequence length="1046" mass="113793">MEASGLGGAPRFLAYPHAFTVQSGADAVLRCQIVGEPRPSILWEKDKAPIEPSGRFHVEAEGNVYSLLVSRVTPQDSGLYVCKAKNSVGETYAAATLKVEAGESQQEEDEEEEEEEGCPGSQAPIFLVGPSSLRVCRGEDVTFSCRVSGQPCPLLEWEKDGHKLGDLFESSHFAVGQAPEDWHFLKLFGARPPDAGVYVCRARSGSREALAAAVLLVEPRATDGTPGGSPSNGPQLLAQPQPRRHRHAGSDTWAPVPNGVPGAKAFAVSAGKHAKFRCYVTGKPKPEIIWQKDGKALAPSRRHLIYEDREGYFILKVLYCKPQDQGLYVCTASNTAGQTLSAVQLRVKEHRVRFQVQLEDVEVSEREDAVLECHVPLETIPTAWFLEDRELQPSHKYVMEDHGVVRRLTIRDARTDDDGIYLCQMKDKGRSIAEVSVRGVIVKRLPRKLDVMEGENAAFCVETREAVEGICWSHNGLQLHETPRIVLKSFGRTHLLVLVHVTREDAGVISFTIGESQTSSQLRVKCVKRDPPSAPVAAQMSTEQSNAALLTWCPAPDVHHRPPSTYVLERREAAGGEWVQCLTTELAGRVQVLGDSVPREADYCFRVCAVNKHGRSGPVEFPGSGCGVPRVPQRGTPAARLERGLQDAWVRDSEDARFSLELSASVQGAWFLNGVRLGEEEGGRYGVQHCRMEHSLLIRGAQLAESGATVTFVAGGVRDSATLHVQEAPVRIVSSNEGLPHTYTAGQRVELWCQLSRAEAPVCWYKDGEEVEEGESLVLEREGTRCRLVLPCARPQDAGEFVCDAGGDSVFYTITVAEAPVRIVSSNEGFPHTYTAGQRVELWCQLSRAEAPVCWYKDGEEVEEGESLVLEREGTRCRLVLPCARLQDAGEFVCDAGGDSVFYTITVAGGCVEVLAGLPVLLQCEVSPEGAPVHWLKDGEAVEPSETLAIQSEGCLRRLHIPTAALSDSGTYTCDAGDDAASFRVTVIGELPGVTRGMGLTHCLVPALSPLSLGRGTGEDRQLQRGFPPRLHGRAARGAVVPAVPC</sequence>
<dbReference type="Gene3D" id="2.60.40.10">
    <property type="entry name" value="Immunoglobulins"/>
    <property type="match status" value="10"/>
</dbReference>
<dbReference type="InterPro" id="IPR036116">
    <property type="entry name" value="FN3_sf"/>
</dbReference>
<dbReference type="FunFam" id="2.60.40.10:FF:000211">
    <property type="entry name" value="Obscurin-like protein 1"/>
    <property type="match status" value="1"/>
</dbReference>
<evidence type="ECO:0000313" key="10">
    <source>
        <dbReference type="Ensembl" id="ENSAPLP00020006961.1"/>
    </source>
</evidence>
<dbReference type="InterPro" id="IPR003598">
    <property type="entry name" value="Ig_sub2"/>
</dbReference>
<organism evidence="10 11">
    <name type="scientific">Anas platyrhynchos</name>
    <name type="common">Mallard</name>
    <name type="synonym">Anas boschas</name>
    <dbReference type="NCBI Taxonomy" id="8839"/>
    <lineage>
        <taxon>Eukaryota</taxon>
        <taxon>Metazoa</taxon>
        <taxon>Chordata</taxon>
        <taxon>Craniata</taxon>
        <taxon>Vertebrata</taxon>
        <taxon>Euteleostomi</taxon>
        <taxon>Archelosauria</taxon>
        <taxon>Archosauria</taxon>
        <taxon>Dinosauria</taxon>
        <taxon>Saurischia</taxon>
        <taxon>Theropoda</taxon>
        <taxon>Coelurosauria</taxon>
        <taxon>Aves</taxon>
        <taxon>Neognathae</taxon>
        <taxon>Galloanserae</taxon>
        <taxon>Anseriformes</taxon>
        <taxon>Anatidae</taxon>
        <taxon>Anatinae</taxon>
        <taxon>Anas</taxon>
    </lineage>
</organism>
<feature type="domain" description="Ig-like" evidence="8">
    <location>
        <begin position="257"/>
        <end position="341"/>
    </location>
</feature>
<keyword evidence="6" id="KW-0393">Immunoglobulin domain</keyword>
<feature type="domain" description="Ig-like" evidence="8">
    <location>
        <begin position="352"/>
        <end position="436"/>
    </location>
</feature>
<reference evidence="10" key="3">
    <citation type="submission" date="2025-09" db="UniProtKB">
        <authorList>
            <consortium name="Ensembl"/>
        </authorList>
    </citation>
    <scope>IDENTIFICATION</scope>
</reference>
<feature type="region of interest" description="Disordered" evidence="7">
    <location>
        <begin position="100"/>
        <end position="122"/>
    </location>
</feature>
<evidence type="ECO:0000256" key="7">
    <source>
        <dbReference type="SAM" id="MobiDB-lite"/>
    </source>
</evidence>
<feature type="domain" description="Ig-like" evidence="8">
    <location>
        <begin position="820"/>
        <end position="906"/>
    </location>
</feature>
<dbReference type="InterPro" id="IPR013783">
    <property type="entry name" value="Ig-like_fold"/>
</dbReference>
<evidence type="ECO:0000256" key="4">
    <source>
        <dbReference type="ARBA" id="ARBA00022737"/>
    </source>
</evidence>
<dbReference type="PANTHER" id="PTHR35971">
    <property type="entry name" value="SI:DKEY-31G6.6"/>
    <property type="match status" value="1"/>
</dbReference>
<accession>A0A8B9SJ02</accession>
<dbReference type="Proteomes" id="UP000694400">
    <property type="component" value="Chromosome 6"/>
</dbReference>
<keyword evidence="3" id="KW-0597">Phosphoprotein</keyword>
<dbReference type="InterPro" id="IPR036179">
    <property type="entry name" value="Ig-like_dom_sf"/>
</dbReference>
<dbReference type="InterPro" id="IPR007110">
    <property type="entry name" value="Ig-like_dom"/>
</dbReference>